<gene>
    <name evidence="2" type="ORF">GOBAR_AA16659</name>
</gene>
<evidence type="ECO:0000313" key="2">
    <source>
        <dbReference type="EMBL" id="PPS03993.1"/>
    </source>
</evidence>
<protein>
    <recommendedName>
        <fullName evidence="1">RNase H type-1 domain-containing protein</fullName>
    </recommendedName>
</protein>
<sequence length="110" mass="11848">MMLEGHRLPILAYDGLLQGKEVSKLIVMRHGIAAIVRNEKGEIVEGVNAFLIASSVQVVEALAVHLGATLVARRKWTDVLIESDNSDLISSLKGGCLTRWMGCVSPCCAC</sequence>
<dbReference type="GO" id="GO:0003676">
    <property type="term" value="F:nucleic acid binding"/>
    <property type="evidence" value="ECO:0007669"/>
    <property type="project" value="InterPro"/>
</dbReference>
<evidence type="ECO:0000259" key="1">
    <source>
        <dbReference type="Pfam" id="PF13456"/>
    </source>
</evidence>
<dbReference type="AlphaFoldDB" id="A0A2P5XKV8"/>
<dbReference type="Gene3D" id="3.30.420.10">
    <property type="entry name" value="Ribonuclease H-like superfamily/Ribonuclease H"/>
    <property type="match status" value="1"/>
</dbReference>
<dbReference type="Pfam" id="PF13456">
    <property type="entry name" value="RVT_3"/>
    <property type="match status" value="1"/>
</dbReference>
<accession>A0A2P5XKV8</accession>
<proteinExistence type="predicted"/>
<name>A0A2P5XKV8_GOSBA</name>
<organism evidence="2 3">
    <name type="scientific">Gossypium barbadense</name>
    <name type="common">Sea Island cotton</name>
    <name type="synonym">Hibiscus barbadensis</name>
    <dbReference type="NCBI Taxonomy" id="3634"/>
    <lineage>
        <taxon>Eukaryota</taxon>
        <taxon>Viridiplantae</taxon>
        <taxon>Streptophyta</taxon>
        <taxon>Embryophyta</taxon>
        <taxon>Tracheophyta</taxon>
        <taxon>Spermatophyta</taxon>
        <taxon>Magnoliopsida</taxon>
        <taxon>eudicotyledons</taxon>
        <taxon>Gunneridae</taxon>
        <taxon>Pentapetalae</taxon>
        <taxon>rosids</taxon>
        <taxon>malvids</taxon>
        <taxon>Malvales</taxon>
        <taxon>Malvaceae</taxon>
        <taxon>Malvoideae</taxon>
        <taxon>Gossypium</taxon>
    </lineage>
</organism>
<dbReference type="GO" id="GO:0004523">
    <property type="term" value="F:RNA-DNA hybrid ribonuclease activity"/>
    <property type="evidence" value="ECO:0007669"/>
    <property type="project" value="InterPro"/>
</dbReference>
<evidence type="ECO:0000313" key="3">
    <source>
        <dbReference type="Proteomes" id="UP000239757"/>
    </source>
</evidence>
<dbReference type="OrthoDB" id="1751471at2759"/>
<feature type="domain" description="RNase H type-1" evidence="1">
    <location>
        <begin position="31"/>
        <end position="94"/>
    </location>
</feature>
<dbReference type="Proteomes" id="UP000239757">
    <property type="component" value="Unassembled WGS sequence"/>
</dbReference>
<dbReference type="InterPro" id="IPR036397">
    <property type="entry name" value="RNaseH_sf"/>
</dbReference>
<dbReference type="EMBL" id="KZ664664">
    <property type="protein sequence ID" value="PPS03993.1"/>
    <property type="molecule type" value="Genomic_DNA"/>
</dbReference>
<dbReference type="InterPro" id="IPR002156">
    <property type="entry name" value="RNaseH_domain"/>
</dbReference>
<reference evidence="2 3" key="1">
    <citation type="submission" date="2015-01" db="EMBL/GenBank/DDBJ databases">
        <title>Genome of allotetraploid Gossypium barbadense reveals genomic plasticity and fiber elongation in cotton evolution.</title>
        <authorList>
            <person name="Chen X."/>
            <person name="Liu X."/>
            <person name="Zhao B."/>
            <person name="Zheng H."/>
            <person name="Hu Y."/>
            <person name="Lu G."/>
            <person name="Yang C."/>
            <person name="Chen J."/>
            <person name="Shan C."/>
            <person name="Zhang L."/>
            <person name="Zhou Y."/>
            <person name="Wang L."/>
            <person name="Guo W."/>
            <person name="Bai Y."/>
            <person name="Ruan J."/>
            <person name="Shangguan X."/>
            <person name="Mao Y."/>
            <person name="Jiang J."/>
            <person name="Zhu Y."/>
            <person name="Lei J."/>
            <person name="Kang H."/>
            <person name="Chen S."/>
            <person name="He X."/>
            <person name="Wang R."/>
            <person name="Wang Y."/>
            <person name="Chen J."/>
            <person name="Wang L."/>
            <person name="Yu S."/>
            <person name="Wang B."/>
            <person name="Wei J."/>
            <person name="Song S."/>
            <person name="Lu X."/>
            <person name="Gao Z."/>
            <person name="Gu W."/>
            <person name="Deng X."/>
            <person name="Ma D."/>
            <person name="Wang S."/>
            <person name="Liang W."/>
            <person name="Fang L."/>
            <person name="Cai C."/>
            <person name="Zhu X."/>
            <person name="Zhou B."/>
            <person name="Zhang Y."/>
            <person name="Chen Z."/>
            <person name="Xu S."/>
            <person name="Zhu R."/>
            <person name="Wang S."/>
            <person name="Zhang T."/>
            <person name="Zhao G."/>
        </authorList>
    </citation>
    <scope>NUCLEOTIDE SEQUENCE [LARGE SCALE GENOMIC DNA]</scope>
    <source>
        <strain evidence="3">cv. Xinhai21</strain>
        <tissue evidence="2">Leaf</tissue>
    </source>
</reference>